<keyword evidence="2" id="KW-1185">Reference proteome</keyword>
<proteinExistence type="predicted"/>
<evidence type="ECO:0000313" key="1">
    <source>
        <dbReference type="EMBL" id="KIL70333.1"/>
    </source>
</evidence>
<dbReference type="AlphaFoldDB" id="A0A0C2XMF9"/>
<sequence>MDTWAQQLSSQLEPAMADRYVAIWHPSGTLAIRSTTRWLGMRTILAVDNMTFPDIHGYCPKNAKTVSVCR</sequence>
<dbReference type="EMBL" id="KN818224">
    <property type="protein sequence ID" value="KIL70333.1"/>
    <property type="molecule type" value="Genomic_DNA"/>
</dbReference>
<dbReference type="HOGENOM" id="CLU_2757261_0_0_1"/>
<protein>
    <submittedName>
        <fullName evidence="1">Uncharacterized protein</fullName>
    </submittedName>
</protein>
<dbReference type="InParanoid" id="A0A0C2XMF9"/>
<gene>
    <name evidence="1" type="ORF">M378DRAFT_156443</name>
</gene>
<accession>A0A0C2XMF9</accession>
<name>A0A0C2XMF9_AMAMK</name>
<organism evidence="1 2">
    <name type="scientific">Amanita muscaria (strain Koide BX008)</name>
    <dbReference type="NCBI Taxonomy" id="946122"/>
    <lineage>
        <taxon>Eukaryota</taxon>
        <taxon>Fungi</taxon>
        <taxon>Dikarya</taxon>
        <taxon>Basidiomycota</taxon>
        <taxon>Agaricomycotina</taxon>
        <taxon>Agaricomycetes</taxon>
        <taxon>Agaricomycetidae</taxon>
        <taxon>Agaricales</taxon>
        <taxon>Pluteineae</taxon>
        <taxon>Amanitaceae</taxon>
        <taxon>Amanita</taxon>
    </lineage>
</organism>
<evidence type="ECO:0000313" key="2">
    <source>
        <dbReference type="Proteomes" id="UP000054549"/>
    </source>
</evidence>
<dbReference type="Proteomes" id="UP000054549">
    <property type="component" value="Unassembled WGS sequence"/>
</dbReference>
<reference evidence="1 2" key="1">
    <citation type="submission" date="2014-04" db="EMBL/GenBank/DDBJ databases">
        <title>Evolutionary Origins and Diversification of the Mycorrhizal Mutualists.</title>
        <authorList>
            <consortium name="DOE Joint Genome Institute"/>
            <consortium name="Mycorrhizal Genomics Consortium"/>
            <person name="Kohler A."/>
            <person name="Kuo A."/>
            <person name="Nagy L.G."/>
            <person name="Floudas D."/>
            <person name="Copeland A."/>
            <person name="Barry K.W."/>
            <person name="Cichocki N."/>
            <person name="Veneault-Fourrey C."/>
            <person name="LaButti K."/>
            <person name="Lindquist E.A."/>
            <person name="Lipzen A."/>
            <person name="Lundell T."/>
            <person name="Morin E."/>
            <person name="Murat C."/>
            <person name="Riley R."/>
            <person name="Ohm R."/>
            <person name="Sun H."/>
            <person name="Tunlid A."/>
            <person name="Henrissat B."/>
            <person name="Grigoriev I.V."/>
            <person name="Hibbett D.S."/>
            <person name="Martin F."/>
        </authorList>
    </citation>
    <scope>NUCLEOTIDE SEQUENCE [LARGE SCALE GENOMIC DNA]</scope>
    <source>
        <strain evidence="1 2">Koide BX008</strain>
    </source>
</reference>